<dbReference type="EMBL" id="LQIR01000002">
    <property type="protein sequence ID" value="KUI20690.1"/>
    <property type="molecule type" value="Genomic_DNA"/>
</dbReference>
<sequence>MEPDYDVLVIGSGFGGSVTALRLTEKGYRVGVLEAGRRFADEDFARTSWNLRKFLWAPQLGMYGIQRIHLLRNVMILAGAGVGGGSLNYANTLYVPPDPFFNDPQWKDITDWRAELMPHYDQAQRMLGVVTNPTFTDADRVVKQVAEEMGVGDSFVPTPVGVFFGPDGTKAPGETVPDPYFGGAGPARRGCIEVGECMTGCRHNAKNTLVKNYLYLAEKFGTTIHPMTTVTGFEQRPDGLWNVHTVRTGRWVRKQKRTFIASHVVLAAGTWGTQRLLFKMRDKGKLPNLSDKLGVLTRTNSESIVGAGRFEVSDDLNLTHGVAITSSFHPTSDTHIEPVRYGKGSNAMGLLQTLMTDGDGPEGTDTPRWKQLFINARKDPRGTVRLLNVRRWSERTLIALVMQHLDNSITTFTKRNRLGIRRYLSKQGHGAPNPTWIPVGNRVTRRIAEKIDGVAGGTWGELFNIPLTAHFLGGAAIGDDAQHGVIDPYHRVYGYPTLSVHDGASISANLGVNPSLSITAQAERAASLWPNKGESDLRPEQGQPYRRLAPVAPQNPVVPAHAPAALRWLPIQPVTSAG</sequence>
<dbReference type="EC" id="1.1.3.6" evidence="13"/>
<comment type="cofactor">
    <cofactor evidence="1">
        <name>FAD</name>
        <dbReference type="ChEBI" id="CHEBI:57692"/>
    </cofactor>
</comment>
<accession>A0A117JLY9</accession>
<protein>
    <recommendedName>
        <fullName evidence="14">Cholesterol oxidase</fullName>
        <ecNumber evidence="13">1.1.3.6</ecNumber>
        <ecNumber evidence="11">5.3.3.1</ecNumber>
    </recommendedName>
    <alternativeName>
        <fullName evidence="15">Cholesterol isomerase</fullName>
    </alternativeName>
</protein>
<keyword evidence="9" id="KW-0753">Steroid metabolism</keyword>
<dbReference type="PANTHER" id="PTHR47470">
    <property type="entry name" value="CHOLESTEROL OXIDASE"/>
    <property type="match status" value="1"/>
</dbReference>
<evidence type="ECO:0000256" key="6">
    <source>
        <dbReference type="ARBA" id="ARBA00023002"/>
    </source>
</evidence>
<keyword evidence="6" id="KW-0560">Oxidoreductase</keyword>
<evidence type="ECO:0000256" key="5">
    <source>
        <dbReference type="ARBA" id="ARBA00022827"/>
    </source>
</evidence>
<evidence type="ECO:0000256" key="14">
    <source>
        <dbReference type="ARBA" id="ARBA00049744"/>
    </source>
</evidence>
<keyword evidence="18" id="KW-1185">Reference proteome</keyword>
<organism evidence="17 18">
    <name type="scientific">Mycobacterium lehmannii</name>
    <dbReference type="NCBI Taxonomy" id="2048550"/>
    <lineage>
        <taxon>Bacteria</taxon>
        <taxon>Bacillati</taxon>
        <taxon>Actinomycetota</taxon>
        <taxon>Actinomycetes</taxon>
        <taxon>Mycobacteriales</taxon>
        <taxon>Mycobacteriaceae</taxon>
        <taxon>Mycobacterium</taxon>
    </lineage>
</organism>
<proteinExistence type="inferred from homology"/>
<dbReference type="GO" id="GO:0016995">
    <property type="term" value="F:cholesterol oxidase activity"/>
    <property type="evidence" value="ECO:0007669"/>
    <property type="project" value="UniProtKB-EC"/>
</dbReference>
<evidence type="ECO:0000256" key="3">
    <source>
        <dbReference type="ARBA" id="ARBA00022548"/>
    </source>
</evidence>
<dbReference type="InterPro" id="IPR007867">
    <property type="entry name" value="GMC_OxRtase_C"/>
</dbReference>
<evidence type="ECO:0000256" key="2">
    <source>
        <dbReference type="ARBA" id="ARBA00010790"/>
    </source>
</evidence>
<keyword evidence="5" id="KW-0274">FAD</keyword>
<dbReference type="Pfam" id="PF13450">
    <property type="entry name" value="NAD_binding_8"/>
    <property type="match status" value="1"/>
</dbReference>
<dbReference type="EC" id="5.3.3.1" evidence="11"/>
<dbReference type="Proteomes" id="UP000053707">
    <property type="component" value="Unassembled WGS sequence"/>
</dbReference>
<evidence type="ECO:0000259" key="16">
    <source>
        <dbReference type="Pfam" id="PF05199"/>
    </source>
</evidence>
<keyword evidence="3" id="KW-0153">Cholesterol metabolism</keyword>
<evidence type="ECO:0000256" key="11">
    <source>
        <dbReference type="ARBA" id="ARBA00038856"/>
    </source>
</evidence>
<dbReference type="GO" id="GO:0004769">
    <property type="term" value="F:steroid Delta-isomerase activity"/>
    <property type="evidence" value="ECO:0007669"/>
    <property type="project" value="UniProtKB-EC"/>
</dbReference>
<evidence type="ECO:0000256" key="10">
    <source>
        <dbReference type="ARBA" id="ARBA00023235"/>
    </source>
</evidence>
<dbReference type="PANTHER" id="PTHR47470:SF1">
    <property type="entry name" value="FAD-DEPENDENT OXIDOREDUCTASE 2 FAD BINDING DOMAIN-CONTAINING PROTEIN"/>
    <property type="match status" value="1"/>
</dbReference>
<dbReference type="InterPro" id="IPR052542">
    <property type="entry name" value="Cholesterol_Oxidase"/>
</dbReference>
<evidence type="ECO:0000256" key="12">
    <source>
        <dbReference type="ARBA" id="ARBA00049645"/>
    </source>
</evidence>
<keyword evidence="4" id="KW-0285">Flavoprotein</keyword>
<comment type="pathway">
    <text evidence="12">Steroid metabolism; cholesterol degradation.</text>
</comment>
<evidence type="ECO:0000256" key="1">
    <source>
        <dbReference type="ARBA" id="ARBA00001974"/>
    </source>
</evidence>
<dbReference type="GO" id="GO:0008203">
    <property type="term" value="P:cholesterol metabolic process"/>
    <property type="evidence" value="ECO:0007669"/>
    <property type="project" value="UniProtKB-KW"/>
</dbReference>
<keyword evidence="8" id="KW-1207">Sterol metabolism</keyword>
<dbReference type="Gene3D" id="3.50.50.60">
    <property type="entry name" value="FAD/NAD(P)-binding domain"/>
    <property type="match status" value="3"/>
</dbReference>
<evidence type="ECO:0000256" key="8">
    <source>
        <dbReference type="ARBA" id="ARBA00023166"/>
    </source>
</evidence>
<gene>
    <name evidence="17" type="ORF">AU192_13750</name>
</gene>
<dbReference type="SUPFAM" id="SSF51905">
    <property type="entry name" value="FAD/NAD(P)-binding domain"/>
    <property type="match status" value="1"/>
</dbReference>
<dbReference type="Pfam" id="PF05199">
    <property type="entry name" value="GMC_oxred_C"/>
    <property type="match status" value="1"/>
</dbReference>
<evidence type="ECO:0000313" key="18">
    <source>
        <dbReference type="Proteomes" id="UP000053707"/>
    </source>
</evidence>
<evidence type="ECO:0000256" key="15">
    <source>
        <dbReference type="ARBA" id="ARBA00049778"/>
    </source>
</evidence>
<evidence type="ECO:0000313" key="17">
    <source>
        <dbReference type="EMBL" id="KUI20690.1"/>
    </source>
</evidence>
<dbReference type="AlphaFoldDB" id="A0A117JLY9"/>
<evidence type="ECO:0000256" key="7">
    <source>
        <dbReference type="ARBA" id="ARBA00023098"/>
    </source>
</evidence>
<dbReference type="RefSeq" id="WP_064394279.1">
    <property type="nucleotide sequence ID" value="NZ_LQIR01000002.1"/>
</dbReference>
<keyword evidence="10" id="KW-0413">Isomerase</keyword>
<comment type="caution">
    <text evidence="17">The sequence shown here is derived from an EMBL/GenBank/DDBJ whole genome shotgun (WGS) entry which is preliminary data.</text>
</comment>
<evidence type="ECO:0000256" key="13">
    <source>
        <dbReference type="ARBA" id="ARBA00049723"/>
    </source>
</evidence>
<evidence type="ECO:0000256" key="9">
    <source>
        <dbReference type="ARBA" id="ARBA00023221"/>
    </source>
</evidence>
<reference evidence="17 18" key="1">
    <citation type="submission" date="2016-01" db="EMBL/GenBank/DDBJ databases">
        <authorList>
            <consortium name="TB Trials Study Group"/>
            <person name="Sutton G."/>
            <person name="Brinkac L."/>
            <person name="Sanka R."/>
            <person name="Adams M."/>
            <person name="Lau E.L."/>
            <person name="Macaden R."/>
            <person name="Grewal H.M.S."/>
        </authorList>
    </citation>
    <scope>NUCLEOTIDE SEQUENCE [LARGE SCALE GENOMIC DNA]</scope>
    <source>
        <strain evidence="17 18">IS-1744</strain>
    </source>
</reference>
<dbReference type="InterPro" id="IPR036188">
    <property type="entry name" value="FAD/NAD-bd_sf"/>
</dbReference>
<evidence type="ECO:0000256" key="4">
    <source>
        <dbReference type="ARBA" id="ARBA00022630"/>
    </source>
</evidence>
<comment type="similarity">
    <text evidence="2">Belongs to the GMC oxidoreductase family.</text>
</comment>
<keyword evidence="7" id="KW-0443">Lipid metabolism</keyword>
<feature type="domain" description="Glucose-methanol-choline oxidoreductase C-terminal" evidence="16">
    <location>
        <begin position="468"/>
        <end position="522"/>
    </location>
</feature>
<name>A0A117JLY9_9MYCO</name>